<evidence type="ECO:0000313" key="2">
    <source>
        <dbReference type="Proteomes" id="UP000275408"/>
    </source>
</evidence>
<protein>
    <submittedName>
        <fullName evidence="1">Uncharacterized protein</fullName>
    </submittedName>
</protein>
<comment type="caution">
    <text evidence="1">The sequence shown here is derived from an EMBL/GenBank/DDBJ whole genome shotgun (WGS) entry which is preliminary data.</text>
</comment>
<dbReference type="EMBL" id="RCHS01000888">
    <property type="protein sequence ID" value="RMX56191.1"/>
    <property type="molecule type" value="Genomic_DNA"/>
</dbReference>
<dbReference type="AlphaFoldDB" id="A0A3M6URB8"/>
<accession>A0A3M6URB8</accession>
<sequence length="82" mass="9697">MVHSQEWILRCLGNKSRVEKSFTTDDVETTYEELNNTGRYIATVSWTPFDSKWNTSIFHGIEINLESLFRYKREFNINSSTL</sequence>
<name>A0A3M6URB8_POCDA</name>
<dbReference type="OrthoDB" id="5980562at2759"/>
<reference evidence="1 2" key="1">
    <citation type="journal article" date="2018" name="Sci. Rep.">
        <title>Comparative analysis of the Pocillopora damicornis genome highlights role of immune system in coral evolution.</title>
        <authorList>
            <person name="Cunning R."/>
            <person name="Bay R.A."/>
            <person name="Gillette P."/>
            <person name="Baker A.C."/>
            <person name="Traylor-Knowles N."/>
        </authorList>
    </citation>
    <scope>NUCLEOTIDE SEQUENCE [LARGE SCALE GENOMIC DNA]</scope>
    <source>
        <strain evidence="1">RSMAS</strain>
        <tissue evidence="1">Whole animal</tissue>
    </source>
</reference>
<gene>
    <name evidence="1" type="ORF">pdam_00015880</name>
</gene>
<proteinExistence type="predicted"/>
<organism evidence="1 2">
    <name type="scientific">Pocillopora damicornis</name>
    <name type="common">Cauliflower coral</name>
    <name type="synonym">Millepora damicornis</name>
    <dbReference type="NCBI Taxonomy" id="46731"/>
    <lineage>
        <taxon>Eukaryota</taxon>
        <taxon>Metazoa</taxon>
        <taxon>Cnidaria</taxon>
        <taxon>Anthozoa</taxon>
        <taxon>Hexacorallia</taxon>
        <taxon>Scleractinia</taxon>
        <taxon>Astrocoeniina</taxon>
        <taxon>Pocilloporidae</taxon>
        <taxon>Pocillopora</taxon>
    </lineage>
</organism>
<keyword evidence="2" id="KW-1185">Reference proteome</keyword>
<evidence type="ECO:0000313" key="1">
    <source>
        <dbReference type="EMBL" id="RMX56191.1"/>
    </source>
</evidence>
<dbReference type="Proteomes" id="UP000275408">
    <property type="component" value="Unassembled WGS sequence"/>
</dbReference>